<feature type="region of interest" description="Disordered" evidence="1">
    <location>
        <begin position="61"/>
        <end position="215"/>
    </location>
</feature>
<evidence type="ECO:0000313" key="3">
    <source>
        <dbReference type="EMBL" id="KAB3537886.1"/>
    </source>
</evidence>
<name>A0A6I0FF72_9FIRM</name>
<keyword evidence="4" id="KW-1185">Reference proteome</keyword>
<feature type="compositionally biased region" description="Acidic residues" evidence="1">
    <location>
        <begin position="130"/>
        <end position="140"/>
    </location>
</feature>
<feature type="compositionally biased region" description="Acidic residues" evidence="1">
    <location>
        <begin position="104"/>
        <end position="122"/>
    </location>
</feature>
<keyword evidence="2" id="KW-0472">Membrane</keyword>
<feature type="transmembrane region" description="Helical" evidence="2">
    <location>
        <begin position="7"/>
        <end position="26"/>
    </location>
</feature>
<dbReference type="EMBL" id="WBZC01000006">
    <property type="protein sequence ID" value="KAB3537886.1"/>
    <property type="molecule type" value="Genomic_DNA"/>
</dbReference>
<feature type="compositionally biased region" description="Basic and acidic residues" evidence="1">
    <location>
        <begin position="194"/>
        <end position="215"/>
    </location>
</feature>
<dbReference type="Proteomes" id="UP000432715">
    <property type="component" value="Unassembled WGS sequence"/>
</dbReference>
<accession>A0A6I0FF72</accession>
<keyword evidence="2" id="KW-1133">Transmembrane helix</keyword>
<feature type="compositionally biased region" description="Low complexity" evidence="1">
    <location>
        <begin position="151"/>
        <end position="160"/>
    </location>
</feature>
<dbReference type="AlphaFoldDB" id="A0A6I0FF72"/>
<gene>
    <name evidence="3" type="ORF">F8154_01950</name>
</gene>
<evidence type="ECO:0000256" key="1">
    <source>
        <dbReference type="SAM" id="MobiDB-lite"/>
    </source>
</evidence>
<organism evidence="3 4">
    <name type="scientific">Alkaliphilus pronyensis</name>
    <dbReference type="NCBI Taxonomy" id="1482732"/>
    <lineage>
        <taxon>Bacteria</taxon>
        <taxon>Bacillati</taxon>
        <taxon>Bacillota</taxon>
        <taxon>Clostridia</taxon>
        <taxon>Peptostreptococcales</taxon>
        <taxon>Natronincolaceae</taxon>
        <taxon>Alkaliphilus</taxon>
    </lineage>
</organism>
<comment type="caution">
    <text evidence="3">The sequence shown here is derived from an EMBL/GenBank/DDBJ whole genome shotgun (WGS) entry which is preliminary data.</text>
</comment>
<sequence>MKDRMKYISVVAILLIVAIALGYGIYQRLQPTTQINQIDSEVKKQLEVNVEDIEQEEIVDVPKIQNSEQNQEVKEENSNDEIILDIDEPKVPPVPESPEKESGEESVEEITDTEVELIPESEDTVKKGDEEENPEPPEYEEPPKVEEIEQPENPVVVTPKVPEETDDKQEENTVPDSENPFLNPPSQQEGNDAPGKHDGEEYYENDGKAGEGDKF</sequence>
<evidence type="ECO:0000256" key="2">
    <source>
        <dbReference type="SAM" id="Phobius"/>
    </source>
</evidence>
<proteinExistence type="predicted"/>
<keyword evidence="2" id="KW-0812">Transmembrane</keyword>
<dbReference type="RefSeq" id="WP_151859907.1">
    <property type="nucleotide sequence ID" value="NZ_WBZC01000006.1"/>
</dbReference>
<evidence type="ECO:0000313" key="4">
    <source>
        <dbReference type="Proteomes" id="UP000432715"/>
    </source>
</evidence>
<protein>
    <submittedName>
        <fullName evidence="3">Uncharacterized protein</fullName>
    </submittedName>
</protein>
<reference evidence="3 4" key="1">
    <citation type="submission" date="2019-10" db="EMBL/GenBank/DDBJ databases">
        <title>Alkaliphilus serpentinus sp. nov. and Alkaliphilus pronyensis sp. nov., two novel anaerobic alkaliphilic species isolated from the serpentinized-hosted hydrothermal field of the Prony Bay (New Caledonia).</title>
        <authorList>
            <person name="Postec A."/>
        </authorList>
    </citation>
    <scope>NUCLEOTIDE SEQUENCE [LARGE SCALE GENOMIC DNA]</scope>
    <source>
        <strain evidence="3 4">LacV</strain>
    </source>
</reference>